<reference evidence="16" key="1">
    <citation type="journal article" date="2019" name="Nat. Commun.">
        <title>The genome of broomcorn millet.</title>
        <authorList>
            <person name="Zou C."/>
            <person name="Miki D."/>
            <person name="Li D."/>
            <person name="Tang Q."/>
            <person name="Xiao L."/>
            <person name="Rajput S."/>
            <person name="Deng P."/>
            <person name="Jia W."/>
            <person name="Huang R."/>
            <person name="Zhang M."/>
            <person name="Sun Y."/>
            <person name="Hu J."/>
            <person name="Fu X."/>
            <person name="Schnable P.S."/>
            <person name="Li F."/>
            <person name="Zhang H."/>
            <person name="Feng B."/>
            <person name="Zhu X."/>
            <person name="Liu R."/>
            <person name="Schnable J.C."/>
            <person name="Zhu J.-K."/>
            <person name="Zhang H."/>
        </authorList>
    </citation>
    <scope>NUCLEOTIDE SEQUENCE [LARGE SCALE GENOMIC DNA]</scope>
</reference>
<proteinExistence type="inferred from homology"/>
<organism evidence="15 16">
    <name type="scientific">Panicum miliaceum</name>
    <name type="common">Proso millet</name>
    <name type="synonym">Broomcorn millet</name>
    <dbReference type="NCBI Taxonomy" id="4540"/>
    <lineage>
        <taxon>Eukaryota</taxon>
        <taxon>Viridiplantae</taxon>
        <taxon>Streptophyta</taxon>
        <taxon>Embryophyta</taxon>
        <taxon>Tracheophyta</taxon>
        <taxon>Spermatophyta</taxon>
        <taxon>Magnoliopsida</taxon>
        <taxon>Liliopsida</taxon>
        <taxon>Poales</taxon>
        <taxon>Poaceae</taxon>
        <taxon>PACMAD clade</taxon>
        <taxon>Panicoideae</taxon>
        <taxon>Panicodae</taxon>
        <taxon>Paniceae</taxon>
        <taxon>Panicinae</taxon>
        <taxon>Panicum</taxon>
        <taxon>Panicum sect. Panicum</taxon>
    </lineage>
</organism>
<dbReference type="Gene3D" id="1.10.10.60">
    <property type="entry name" value="Homeodomain-like"/>
    <property type="match status" value="1"/>
</dbReference>
<comment type="similarity">
    <text evidence="2">Belongs to the HD-ZIP homeobox family. Class IV subfamily.</text>
</comment>
<accession>A0A3L6PVX6</accession>
<comment type="subcellular location">
    <subcellularLocation>
        <location evidence="1 9 10">Nucleus</location>
    </subcellularLocation>
</comment>
<evidence type="ECO:0000256" key="12">
    <source>
        <dbReference type="SAM" id="MobiDB-lite"/>
    </source>
</evidence>
<keyword evidence="5 9" id="KW-0238">DNA-binding</keyword>
<dbReference type="FunFam" id="1.10.10.60:FF:000229">
    <property type="entry name" value="Homeobox-leucine zipper protein HDG1"/>
    <property type="match status" value="1"/>
</dbReference>
<sequence length="712" mass="77625">MSSSAGQHPVPVGHAGLFRTRHDGMSPAQCRRSASQLAALPPTATPRRTPRLLPHACLAFMTEPLPRTRRLRVPLPQRHLSADRRDRLTRGTTIQPDNQKRGRLPGTEALLLLLLLVACSPGSRFFSRVPTPRGRKEGRDVDEVEREGMSFGDFLGGVGDAAGVPYTPYGVFASSPALSLAVADAGRRRDGSGERAAGGGGNAKDAPEAKNDSRSPMSGNLDVVLAGGGEDDEDGEDGNPRKRKKRYHRHTPHQIHQLEAMFKECPHPDEKQRAELSNRLGLQPRQVKFWFQNRRTQMKNQLERHENALLKQENDKLRAENLSIRGAMRDAVCSGCGGPALLGEMSLEEHHLRLENARLRNELTRLAEGVWAVVDVSVDGLERDQCLVTNMNCRRLPSGCVVQDTPNGCKVTWVEHTEYHEASVHQLYRPLLRSGLALGARRWLATLQRQCECLAILMSSVAVPEHDSSAVALEAQGKRSLLRLAQRMMENFCAGVSASSAEWSKLDGLTGSMQKDVRVMVRKSVDEPGVPPGVVLSAATAVWMPVTPERLFNFLRNEGLRAEWDILSNGGPMQQMLRIAKGQLDGNSVTLLRADPTNTHLNSILILQETCTDKSGAMVVYAPVDFPAMQLVMGGGDSTYVALLPSGFAILPGGSSAGGVGHKTSGSLLTVAFQILVNSQPTAKLTLESVDTVYNLISCTIEKIKASLHCEV</sequence>
<dbReference type="PROSITE" id="PS00027">
    <property type="entry name" value="HOMEOBOX_1"/>
    <property type="match status" value="1"/>
</dbReference>
<dbReference type="InterPro" id="IPR042160">
    <property type="entry name" value="HD-Zip_IV"/>
</dbReference>
<dbReference type="InterPro" id="IPR057993">
    <property type="entry name" value="HD-Zip_IV_C"/>
</dbReference>
<dbReference type="STRING" id="4540.A0A3L6PVX6"/>
<dbReference type="InterPro" id="IPR001356">
    <property type="entry name" value="HD"/>
</dbReference>
<comment type="caution">
    <text evidence="15">The sequence shown here is derived from an EMBL/GenBank/DDBJ whole genome shotgun (WGS) entry which is preliminary data.</text>
</comment>
<name>A0A3L6PVX6_PANMI</name>
<dbReference type="SMART" id="SM00389">
    <property type="entry name" value="HOX"/>
    <property type="match status" value="1"/>
</dbReference>
<evidence type="ECO:0000256" key="6">
    <source>
        <dbReference type="ARBA" id="ARBA00023155"/>
    </source>
</evidence>
<evidence type="ECO:0000256" key="3">
    <source>
        <dbReference type="ARBA" id="ARBA00023015"/>
    </source>
</evidence>
<evidence type="ECO:0000256" key="8">
    <source>
        <dbReference type="ARBA" id="ARBA00023242"/>
    </source>
</evidence>
<protein>
    <submittedName>
        <fullName evidence="15">Homeobox-leucine zipper protein ROC4</fullName>
    </submittedName>
</protein>
<feature type="domain" description="START" evidence="14">
    <location>
        <begin position="360"/>
        <end position="456"/>
    </location>
</feature>
<feature type="region of interest" description="Disordered" evidence="12">
    <location>
        <begin position="189"/>
        <end position="251"/>
    </location>
</feature>
<dbReference type="GO" id="GO:0008289">
    <property type="term" value="F:lipid binding"/>
    <property type="evidence" value="ECO:0007669"/>
    <property type="project" value="InterPro"/>
</dbReference>
<keyword evidence="3" id="KW-0805">Transcription regulation</keyword>
<feature type="compositionally biased region" description="Basic residues" evidence="12">
    <location>
        <begin position="241"/>
        <end position="251"/>
    </location>
</feature>
<evidence type="ECO:0000256" key="7">
    <source>
        <dbReference type="ARBA" id="ARBA00023163"/>
    </source>
</evidence>
<evidence type="ECO:0000259" key="13">
    <source>
        <dbReference type="PROSITE" id="PS50071"/>
    </source>
</evidence>
<dbReference type="AlphaFoldDB" id="A0A3L6PVX6"/>
<keyword evidence="4 11" id="KW-0175">Coiled coil</keyword>
<evidence type="ECO:0000256" key="5">
    <source>
        <dbReference type="ARBA" id="ARBA00023125"/>
    </source>
</evidence>
<evidence type="ECO:0000313" key="16">
    <source>
        <dbReference type="Proteomes" id="UP000275267"/>
    </source>
</evidence>
<evidence type="ECO:0000313" key="15">
    <source>
        <dbReference type="EMBL" id="RLM65464.1"/>
    </source>
</evidence>
<feature type="region of interest" description="Disordered" evidence="12">
    <location>
        <begin position="82"/>
        <end position="102"/>
    </location>
</feature>
<evidence type="ECO:0000256" key="9">
    <source>
        <dbReference type="PROSITE-ProRule" id="PRU00108"/>
    </source>
</evidence>
<dbReference type="InterPro" id="IPR017970">
    <property type="entry name" value="Homeobox_CS"/>
</dbReference>
<evidence type="ECO:0000256" key="10">
    <source>
        <dbReference type="RuleBase" id="RU000682"/>
    </source>
</evidence>
<keyword evidence="7" id="KW-0804">Transcription</keyword>
<dbReference type="OrthoDB" id="6159439at2759"/>
<dbReference type="Pfam" id="PF00046">
    <property type="entry name" value="Homeodomain"/>
    <property type="match status" value="1"/>
</dbReference>
<evidence type="ECO:0000256" key="1">
    <source>
        <dbReference type="ARBA" id="ARBA00004123"/>
    </source>
</evidence>
<feature type="region of interest" description="Disordered" evidence="12">
    <location>
        <begin position="1"/>
        <end position="28"/>
    </location>
</feature>
<dbReference type="GO" id="GO:0003677">
    <property type="term" value="F:DNA binding"/>
    <property type="evidence" value="ECO:0007669"/>
    <property type="project" value="UniProtKB-UniRule"/>
</dbReference>
<dbReference type="InterPro" id="IPR002913">
    <property type="entry name" value="START_lipid-bd_dom"/>
</dbReference>
<evidence type="ECO:0000256" key="4">
    <source>
        <dbReference type="ARBA" id="ARBA00023054"/>
    </source>
</evidence>
<feature type="DNA-binding region" description="Homeobox" evidence="9">
    <location>
        <begin position="243"/>
        <end position="302"/>
    </location>
</feature>
<keyword evidence="8 9" id="KW-0539">Nucleus</keyword>
<dbReference type="GO" id="GO:0005634">
    <property type="term" value="C:nucleus"/>
    <property type="evidence" value="ECO:0007669"/>
    <property type="project" value="UniProtKB-SubCell"/>
</dbReference>
<evidence type="ECO:0000256" key="2">
    <source>
        <dbReference type="ARBA" id="ARBA00006789"/>
    </source>
</evidence>
<dbReference type="PANTHER" id="PTHR45654:SF112">
    <property type="entry name" value="HOMEODOMAIN LEUCINE ZIPPER FAMILY IV PROTEIN"/>
    <property type="match status" value="1"/>
</dbReference>
<dbReference type="InterPro" id="IPR009057">
    <property type="entry name" value="Homeodomain-like_sf"/>
</dbReference>
<dbReference type="PROSITE" id="PS50848">
    <property type="entry name" value="START"/>
    <property type="match status" value="1"/>
</dbReference>
<dbReference type="Proteomes" id="UP000275267">
    <property type="component" value="Unassembled WGS sequence"/>
</dbReference>
<feature type="coiled-coil region" evidence="11">
    <location>
        <begin position="295"/>
        <end position="322"/>
    </location>
</feature>
<dbReference type="SUPFAM" id="SSF46689">
    <property type="entry name" value="Homeodomain-like"/>
    <property type="match status" value="1"/>
</dbReference>
<dbReference type="SUPFAM" id="SSF55961">
    <property type="entry name" value="Bet v1-like"/>
    <property type="match status" value="2"/>
</dbReference>
<evidence type="ECO:0000259" key="14">
    <source>
        <dbReference type="PROSITE" id="PS50848"/>
    </source>
</evidence>
<dbReference type="Pfam" id="PF01852">
    <property type="entry name" value="START"/>
    <property type="match status" value="1"/>
</dbReference>
<keyword evidence="16" id="KW-1185">Reference proteome</keyword>
<dbReference type="GO" id="GO:0000981">
    <property type="term" value="F:DNA-binding transcription factor activity, RNA polymerase II-specific"/>
    <property type="evidence" value="ECO:0007669"/>
    <property type="project" value="InterPro"/>
</dbReference>
<dbReference type="EMBL" id="PQIB02000015">
    <property type="protein sequence ID" value="RLM65464.1"/>
    <property type="molecule type" value="Genomic_DNA"/>
</dbReference>
<dbReference type="PROSITE" id="PS50071">
    <property type="entry name" value="HOMEOBOX_2"/>
    <property type="match status" value="1"/>
</dbReference>
<dbReference type="CDD" id="cd00086">
    <property type="entry name" value="homeodomain"/>
    <property type="match status" value="1"/>
</dbReference>
<dbReference type="Pfam" id="PF25797">
    <property type="entry name" value="PDF2_C"/>
    <property type="match status" value="1"/>
</dbReference>
<feature type="domain" description="Homeobox" evidence="13">
    <location>
        <begin position="241"/>
        <end position="301"/>
    </location>
</feature>
<keyword evidence="6 9" id="KW-0371">Homeobox</keyword>
<evidence type="ECO:0000256" key="11">
    <source>
        <dbReference type="SAM" id="Coils"/>
    </source>
</evidence>
<gene>
    <name evidence="15" type="ORF">C2845_PM16G17050</name>
</gene>
<dbReference type="PANTHER" id="PTHR45654">
    <property type="entry name" value="HOMEOBOX-LEUCINE ZIPPER PROTEIN MERISTEM L1"/>
    <property type="match status" value="1"/>
</dbReference>